<dbReference type="Proteomes" id="UP000291078">
    <property type="component" value="Unassembled WGS sequence"/>
</dbReference>
<protein>
    <submittedName>
        <fullName evidence="8">Glutamate carboxypeptidase</fullName>
    </submittedName>
</protein>
<comment type="cofactor">
    <cofactor evidence="1">
        <name>Zn(2+)</name>
        <dbReference type="ChEBI" id="CHEBI:29105"/>
    </cofactor>
</comment>
<feature type="active site" evidence="5">
    <location>
        <position position="117"/>
    </location>
</feature>
<dbReference type="Pfam" id="PF01546">
    <property type="entry name" value="Peptidase_M20"/>
    <property type="match status" value="1"/>
</dbReference>
<accession>A0A4Q7RDY6</accession>
<evidence type="ECO:0000256" key="2">
    <source>
        <dbReference type="ARBA" id="ARBA00022723"/>
    </source>
</evidence>
<evidence type="ECO:0000256" key="4">
    <source>
        <dbReference type="ARBA" id="ARBA00022833"/>
    </source>
</evidence>
<keyword evidence="6" id="KW-0732">Signal</keyword>
<keyword evidence="4" id="KW-0862">Zinc</keyword>
<feature type="domain" description="Peptidase M20 dimerisation" evidence="7">
    <location>
        <begin position="215"/>
        <end position="312"/>
    </location>
</feature>
<dbReference type="PIRSF" id="PIRSF037238">
    <property type="entry name" value="Carboxypeptidase_G2"/>
    <property type="match status" value="1"/>
</dbReference>
<dbReference type="SUPFAM" id="SSF55031">
    <property type="entry name" value="Bacterial exopeptidase dimerisation domain"/>
    <property type="match status" value="1"/>
</dbReference>
<dbReference type="InterPro" id="IPR036264">
    <property type="entry name" value="Bact_exopeptidase_dim_dom"/>
</dbReference>
<dbReference type="InterPro" id="IPR001261">
    <property type="entry name" value="ArgE/DapE_CS"/>
</dbReference>
<dbReference type="PANTHER" id="PTHR43808:SF10">
    <property type="entry name" value="BLL3749 PROTEIN"/>
    <property type="match status" value="1"/>
</dbReference>
<dbReference type="AlphaFoldDB" id="A0A4Q7RDY6"/>
<dbReference type="InterPro" id="IPR050072">
    <property type="entry name" value="Peptidase_M20A"/>
</dbReference>
<dbReference type="RefSeq" id="WP_130393447.1">
    <property type="nucleotide sequence ID" value="NZ_SGXM01000009.1"/>
</dbReference>
<keyword evidence="8" id="KW-0645">Protease</keyword>
<evidence type="ECO:0000256" key="6">
    <source>
        <dbReference type="SAM" id="SignalP"/>
    </source>
</evidence>
<dbReference type="CDD" id="cd03885">
    <property type="entry name" value="M20_CPDG2"/>
    <property type="match status" value="1"/>
</dbReference>
<dbReference type="InterPro" id="IPR017150">
    <property type="entry name" value="Pept_M20_glutamate_carboxypep"/>
</dbReference>
<dbReference type="GO" id="GO:0046872">
    <property type="term" value="F:metal ion binding"/>
    <property type="evidence" value="ECO:0007669"/>
    <property type="project" value="UniProtKB-KW"/>
</dbReference>
<dbReference type="InterPro" id="IPR002933">
    <property type="entry name" value="Peptidase_M20"/>
</dbReference>
<reference evidence="8 9" key="1">
    <citation type="journal article" date="2015" name="Stand. Genomic Sci.">
        <title>Genomic Encyclopedia of Bacterial and Archaeal Type Strains, Phase III: the genomes of soil and plant-associated and newly described type strains.</title>
        <authorList>
            <person name="Whitman W.B."/>
            <person name="Woyke T."/>
            <person name="Klenk H.P."/>
            <person name="Zhou Y."/>
            <person name="Lilburn T.G."/>
            <person name="Beck B.J."/>
            <person name="De Vos P."/>
            <person name="Vandamme P."/>
            <person name="Eisen J.A."/>
            <person name="Garrity G."/>
            <person name="Hugenholtz P."/>
            <person name="Kyrpides N.C."/>
        </authorList>
    </citation>
    <scope>NUCLEOTIDE SEQUENCE [LARGE SCALE GENOMIC DNA]</scope>
    <source>
        <strain evidence="8 9">ASC-9842</strain>
    </source>
</reference>
<organism evidence="8 9">
    <name type="scientific">Cupriavidus agavae</name>
    <dbReference type="NCBI Taxonomy" id="1001822"/>
    <lineage>
        <taxon>Bacteria</taxon>
        <taxon>Pseudomonadati</taxon>
        <taxon>Pseudomonadota</taxon>
        <taxon>Betaproteobacteria</taxon>
        <taxon>Burkholderiales</taxon>
        <taxon>Burkholderiaceae</taxon>
        <taxon>Cupriavidus</taxon>
    </lineage>
</organism>
<keyword evidence="3" id="KW-0378">Hydrolase</keyword>
<name>A0A4Q7RDY6_9BURK</name>
<proteinExistence type="predicted"/>
<feature type="active site" description="Proton acceptor" evidence="5">
    <location>
        <position position="178"/>
    </location>
</feature>
<dbReference type="InterPro" id="IPR011650">
    <property type="entry name" value="Peptidase_M20_dimer"/>
</dbReference>
<feature type="chain" id="PRO_5020315430" evidence="6">
    <location>
        <begin position="20"/>
        <end position="419"/>
    </location>
</feature>
<dbReference type="PROSITE" id="PS00758">
    <property type="entry name" value="ARGE_DAPE_CPG2_1"/>
    <property type="match status" value="1"/>
</dbReference>
<dbReference type="OrthoDB" id="9776600at2"/>
<dbReference type="PANTHER" id="PTHR43808">
    <property type="entry name" value="ACETYLORNITHINE DEACETYLASE"/>
    <property type="match status" value="1"/>
</dbReference>
<evidence type="ECO:0000256" key="5">
    <source>
        <dbReference type="PIRSR" id="PIRSR037238-1"/>
    </source>
</evidence>
<evidence type="ECO:0000256" key="1">
    <source>
        <dbReference type="ARBA" id="ARBA00001947"/>
    </source>
</evidence>
<dbReference type="PROSITE" id="PS51257">
    <property type="entry name" value="PROKAR_LIPOPROTEIN"/>
    <property type="match status" value="1"/>
</dbReference>
<comment type="caution">
    <text evidence="8">The sequence shown here is derived from an EMBL/GenBank/DDBJ whole genome shotgun (WGS) entry which is preliminary data.</text>
</comment>
<evidence type="ECO:0000313" key="9">
    <source>
        <dbReference type="Proteomes" id="UP000291078"/>
    </source>
</evidence>
<evidence type="ECO:0000313" key="8">
    <source>
        <dbReference type="EMBL" id="RZT31376.1"/>
    </source>
</evidence>
<dbReference type="PROSITE" id="PS00759">
    <property type="entry name" value="ARGE_DAPE_CPG2_2"/>
    <property type="match status" value="1"/>
</dbReference>
<dbReference type="NCBIfam" id="NF004788">
    <property type="entry name" value="PRK06133.1"/>
    <property type="match status" value="1"/>
</dbReference>
<gene>
    <name evidence="8" type="ORF">EV147_4557</name>
</gene>
<dbReference type="Gene3D" id="3.30.70.360">
    <property type="match status" value="1"/>
</dbReference>
<dbReference type="Gene3D" id="3.40.630.10">
    <property type="entry name" value="Zn peptidases"/>
    <property type="match status" value="1"/>
</dbReference>
<dbReference type="SUPFAM" id="SSF53187">
    <property type="entry name" value="Zn-dependent exopeptidases"/>
    <property type="match status" value="1"/>
</dbReference>
<sequence length="419" mass="43749">MRRLILTAAALGAAVLVSSGCGDSAAAPATYDSALDTASRSQQAPTVAMLEALVNIESGPGDAVGLAQMGDYLAGQLVALGATVTRHKAADGTPGDNIVGTLRGTGTRHILLMAHMDTVYPRGFLKDAPFRVDGNRAYGPGIADDKGGIAVILNTLALLNARSFREYGTLTVLFNTDEETGSFGSRELIQSLSASHDYVLSHEPSAASQESFGLATSGIAHATATIRGRASHAGVAPELGVNALTEAAALILRTQDIDNKDREIRFNWTLASAGSASNAIPAVATLTADMRYGRNQDLDAITAMLNERAQQKRLPEAEITIDVLRGRPAFNASEGGQALAARGQSIYNEVGGRIEISNVRIGGGSDAAYAALSGKPVLEGMGLPGAGYHTNADEYIMIDAIPRRLYLGARMIMDLSLGR</sequence>
<feature type="signal peptide" evidence="6">
    <location>
        <begin position="1"/>
        <end position="19"/>
    </location>
</feature>
<dbReference type="EMBL" id="SGXM01000009">
    <property type="protein sequence ID" value="RZT31376.1"/>
    <property type="molecule type" value="Genomic_DNA"/>
</dbReference>
<dbReference type="GO" id="GO:0004180">
    <property type="term" value="F:carboxypeptidase activity"/>
    <property type="evidence" value="ECO:0007669"/>
    <property type="project" value="UniProtKB-KW"/>
</dbReference>
<keyword evidence="8" id="KW-0121">Carboxypeptidase</keyword>
<evidence type="ECO:0000256" key="3">
    <source>
        <dbReference type="ARBA" id="ARBA00022801"/>
    </source>
</evidence>
<keyword evidence="2" id="KW-0479">Metal-binding</keyword>
<keyword evidence="9" id="KW-1185">Reference proteome</keyword>
<evidence type="ECO:0000259" key="7">
    <source>
        <dbReference type="Pfam" id="PF07687"/>
    </source>
</evidence>
<dbReference type="Pfam" id="PF07687">
    <property type="entry name" value="M20_dimer"/>
    <property type="match status" value="1"/>
</dbReference>